<dbReference type="Proteomes" id="UP001145087">
    <property type="component" value="Unassembled WGS sequence"/>
</dbReference>
<sequence>MNNILCTVSMLLGLFGQISAQIDTNVPIPTPAQPEWQNAELAALICWDLHVFDGEFYMQKEARITPVEDYNIFNPQKYDMDQWIKALKDGGFKNAILL</sequence>
<evidence type="ECO:0000256" key="1">
    <source>
        <dbReference type="SAM" id="SignalP"/>
    </source>
</evidence>
<dbReference type="Gene3D" id="3.20.20.80">
    <property type="entry name" value="Glycosidases"/>
    <property type="match status" value="1"/>
</dbReference>
<dbReference type="InterPro" id="IPR017853">
    <property type="entry name" value="GH"/>
</dbReference>
<dbReference type="SUPFAM" id="SSF51445">
    <property type="entry name" value="(Trans)glycosidases"/>
    <property type="match status" value="1"/>
</dbReference>
<gene>
    <name evidence="2" type="ORF">OU798_03210</name>
</gene>
<feature type="chain" id="PRO_5040963896" evidence="1">
    <location>
        <begin position="21"/>
        <end position="98"/>
    </location>
</feature>
<dbReference type="AlphaFoldDB" id="A0A9X3F3X4"/>
<comment type="caution">
    <text evidence="2">The sequence shown here is derived from an EMBL/GenBank/DDBJ whole genome shotgun (WGS) entry which is preliminary data.</text>
</comment>
<dbReference type="EMBL" id="JAPOHD010000007">
    <property type="protein sequence ID" value="MCY1719332.1"/>
    <property type="molecule type" value="Genomic_DNA"/>
</dbReference>
<proteinExistence type="predicted"/>
<accession>A0A9X3F3X4</accession>
<evidence type="ECO:0000313" key="2">
    <source>
        <dbReference type="EMBL" id="MCY1719332.1"/>
    </source>
</evidence>
<keyword evidence="3" id="KW-1185">Reference proteome</keyword>
<dbReference type="RefSeq" id="WP_343331670.1">
    <property type="nucleotide sequence ID" value="NZ_JAPOHD010000007.1"/>
</dbReference>
<name>A0A9X3F3X4_9BACT</name>
<protein>
    <submittedName>
        <fullName evidence="2">Uncharacterized protein</fullName>
    </submittedName>
</protein>
<reference evidence="2" key="1">
    <citation type="submission" date="2022-11" db="EMBL/GenBank/DDBJ databases">
        <title>Marilongibacter aestuarii gen. nov., sp. nov., isolated from tidal flat sediment.</title>
        <authorList>
            <person name="Jiayan W."/>
        </authorList>
    </citation>
    <scope>NUCLEOTIDE SEQUENCE</scope>
    <source>
        <strain evidence="2">Z1-6</strain>
    </source>
</reference>
<keyword evidence="1" id="KW-0732">Signal</keyword>
<feature type="signal peptide" evidence="1">
    <location>
        <begin position="1"/>
        <end position="20"/>
    </location>
</feature>
<evidence type="ECO:0000313" key="3">
    <source>
        <dbReference type="Proteomes" id="UP001145087"/>
    </source>
</evidence>
<organism evidence="2 3">
    <name type="scientific">Draconibacterium aestuarii</name>
    <dbReference type="NCBI Taxonomy" id="2998507"/>
    <lineage>
        <taxon>Bacteria</taxon>
        <taxon>Pseudomonadati</taxon>
        <taxon>Bacteroidota</taxon>
        <taxon>Bacteroidia</taxon>
        <taxon>Marinilabiliales</taxon>
        <taxon>Prolixibacteraceae</taxon>
        <taxon>Draconibacterium</taxon>
    </lineage>
</organism>